<accession>A0A0A0BT10</accession>
<dbReference type="Proteomes" id="UP000029839">
    <property type="component" value="Unassembled WGS sequence"/>
</dbReference>
<evidence type="ECO:0000256" key="4">
    <source>
        <dbReference type="SAM" id="Phobius"/>
    </source>
</evidence>
<feature type="transmembrane region" description="Helical" evidence="4">
    <location>
        <begin position="286"/>
        <end position="304"/>
    </location>
</feature>
<evidence type="ECO:0000256" key="3">
    <source>
        <dbReference type="SAM" id="MobiDB-lite"/>
    </source>
</evidence>
<dbReference type="GO" id="GO:0008654">
    <property type="term" value="P:phospholipid biosynthetic process"/>
    <property type="evidence" value="ECO:0007669"/>
    <property type="project" value="InterPro"/>
</dbReference>
<evidence type="ECO:0000313" key="5">
    <source>
        <dbReference type="EMBL" id="KGM11075.1"/>
    </source>
</evidence>
<protein>
    <submittedName>
        <fullName evidence="5">CDP-alcohol phosphatidyltransferase</fullName>
    </submittedName>
</protein>
<dbReference type="Gene3D" id="1.20.120.1760">
    <property type="match status" value="1"/>
</dbReference>
<dbReference type="EMBL" id="AXCY01000031">
    <property type="protein sequence ID" value="KGM11075.1"/>
    <property type="molecule type" value="Genomic_DNA"/>
</dbReference>
<reference evidence="5 6" key="2">
    <citation type="journal article" date="2015" name="Stand. Genomic Sci.">
        <title>Draft genome sequence of Cellulomonas carbonis T26(T) and comparative analysis of six Cellulomonas genomes.</title>
        <authorList>
            <person name="Zhuang W."/>
            <person name="Zhang S."/>
            <person name="Xia X."/>
            <person name="Wang G."/>
        </authorList>
    </citation>
    <scope>NUCLEOTIDE SEQUENCE [LARGE SCALE GENOMIC DNA]</scope>
    <source>
        <strain evidence="5 6">T26</strain>
    </source>
</reference>
<feature type="compositionally biased region" description="Gly residues" evidence="3">
    <location>
        <begin position="49"/>
        <end position="59"/>
    </location>
</feature>
<feature type="region of interest" description="Disordered" evidence="3">
    <location>
        <begin position="1"/>
        <end position="73"/>
    </location>
</feature>
<feature type="transmembrane region" description="Helical" evidence="4">
    <location>
        <begin position="212"/>
        <end position="234"/>
    </location>
</feature>
<dbReference type="InterPro" id="IPR043130">
    <property type="entry name" value="CDP-OH_PTrfase_TM_dom"/>
</dbReference>
<evidence type="ECO:0000256" key="1">
    <source>
        <dbReference type="ARBA" id="ARBA00022679"/>
    </source>
</evidence>
<dbReference type="InterPro" id="IPR048254">
    <property type="entry name" value="CDP_ALCOHOL_P_TRANSF_CS"/>
</dbReference>
<comment type="similarity">
    <text evidence="2">Belongs to the CDP-alcohol phosphatidyltransferase class-I family.</text>
</comment>
<evidence type="ECO:0000313" key="6">
    <source>
        <dbReference type="Proteomes" id="UP000029839"/>
    </source>
</evidence>
<dbReference type="PROSITE" id="PS00379">
    <property type="entry name" value="CDP_ALCOHOL_P_TRANSF"/>
    <property type="match status" value="1"/>
</dbReference>
<keyword evidence="4" id="KW-0472">Membrane</keyword>
<dbReference type="InterPro" id="IPR000462">
    <property type="entry name" value="CDP-OH_P_trans"/>
</dbReference>
<proteinExistence type="inferred from homology"/>
<dbReference type="Pfam" id="PF01066">
    <property type="entry name" value="CDP-OH_P_transf"/>
    <property type="match status" value="1"/>
</dbReference>
<dbReference type="GO" id="GO:0016780">
    <property type="term" value="F:phosphotransferase activity, for other substituted phosphate groups"/>
    <property type="evidence" value="ECO:0007669"/>
    <property type="project" value="InterPro"/>
</dbReference>
<name>A0A0A0BT10_9CELL</name>
<keyword evidence="4" id="KW-0812">Transmembrane</keyword>
<keyword evidence="4" id="KW-1133">Transmembrane helix</keyword>
<gene>
    <name evidence="5" type="ORF">N868_12485</name>
</gene>
<dbReference type="GO" id="GO:0016020">
    <property type="term" value="C:membrane"/>
    <property type="evidence" value="ECO:0007669"/>
    <property type="project" value="InterPro"/>
</dbReference>
<organism evidence="5 6">
    <name type="scientific">Cellulomonas carbonis T26</name>
    <dbReference type="NCBI Taxonomy" id="947969"/>
    <lineage>
        <taxon>Bacteria</taxon>
        <taxon>Bacillati</taxon>
        <taxon>Actinomycetota</taxon>
        <taxon>Actinomycetes</taxon>
        <taxon>Micrococcales</taxon>
        <taxon>Cellulomonadaceae</taxon>
        <taxon>Cellulomonas</taxon>
    </lineage>
</organism>
<sequence>MPPARRGRGRRRHGAPDAVGHEGSVRTVRISHEQAGTEPGRVATAAPGGAAGTAAGGRTGRATADGDRSAAGRESYRDVVRRLASAQKAAAPGAPAYSILVNRPLGRLLAAWAYRRGLTPDAVTGISAAFTFTGIALVALVGPGLLTAVLVPLALVVGYAFDSADGQVARLRGGGSVAGEWLDHVVDSIKISTLHLAVLVMAYRFLDLPSEAWLLVPVGFTAVGAVSFFAMILNEQLKRGVAARTGVPTPPPAPVPLLRRLLVLPTDYGILCLAFVLLAIPQAFFWAYTLLFAGSAGHLVLALLKWRRDMVRLAQTVTSGA</sequence>
<evidence type="ECO:0000256" key="2">
    <source>
        <dbReference type="RuleBase" id="RU003750"/>
    </source>
</evidence>
<feature type="compositionally biased region" description="Basic and acidic residues" evidence="3">
    <location>
        <begin position="64"/>
        <end position="73"/>
    </location>
</feature>
<reference evidence="5 6" key="1">
    <citation type="submission" date="2013-08" db="EMBL/GenBank/DDBJ databases">
        <title>Genome sequencing of Cellulomonas carbonis T26.</title>
        <authorList>
            <person name="Chen F."/>
            <person name="Li Y."/>
            <person name="Wang G."/>
        </authorList>
    </citation>
    <scope>NUCLEOTIDE SEQUENCE [LARGE SCALE GENOMIC DNA]</scope>
    <source>
        <strain evidence="5 6">T26</strain>
    </source>
</reference>
<keyword evidence="1 2" id="KW-0808">Transferase</keyword>
<comment type="caution">
    <text evidence="5">The sequence shown here is derived from an EMBL/GenBank/DDBJ whole genome shotgun (WGS) entry which is preliminary data.</text>
</comment>
<feature type="compositionally biased region" description="Basic residues" evidence="3">
    <location>
        <begin position="1"/>
        <end position="13"/>
    </location>
</feature>
<feature type="compositionally biased region" description="Low complexity" evidence="3">
    <location>
        <begin position="39"/>
        <end position="48"/>
    </location>
</feature>
<feature type="transmembrane region" description="Helical" evidence="4">
    <location>
        <begin position="261"/>
        <end position="280"/>
    </location>
</feature>
<keyword evidence="6" id="KW-1185">Reference proteome</keyword>
<dbReference type="AlphaFoldDB" id="A0A0A0BT10"/>